<feature type="domain" description="MPN" evidence="6">
    <location>
        <begin position="49"/>
        <end position="171"/>
    </location>
</feature>
<keyword evidence="2" id="KW-0479">Metal-binding</keyword>
<evidence type="ECO:0000259" key="6">
    <source>
        <dbReference type="PROSITE" id="PS50249"/>
    </source>
</evidence>
<keyword evidence="8" id="KW-1185">Reference proteome</keyword>
<dbReference type="SUPFAM" id="SSF102712">
    <property type="entry name" value="JAB1/MPN domain"/>
    <property type="match status" value="1"/>
</dbReference>
<dbReference type="NCBIfam" id="TIGR00608">
    <property type="entry name" value="radc"/>
    <property type="match status" value="1"/>
</dbReference>
<dbReference type="EMBL" id="AFOC01000086">
    <property type="protein sequence ID" value="EGV50381.1"/>
    <property type="molecule type" value="Genomic_DNA"/>
</dbReference>
<dbReference type="InterPro" id="IPR001405">
    <property type="entry name" value="UPF0758"/>
</dbReference>
<dbReference type="RefSeq" id="WP_005965336.1">
    <property type="nucleotide sequence ID" value="NZ_AFOC01000086.1"/>
</dbReference>
<dbReference type="Gene3D" id="3.40.140.10">
    <property type="entry name" value="Cytidine Deaminase, domain 2"/>
    <property type="match status" value="1"/>
</dbReference>
<dbReference type="Pfam" id="PF04002">
    <property type="entry name" value="RadC"/>
    <property type="match status" value="1"/>
</dbReference>
<dbReference type="InterPro" id="IPR037518">
    <property type="entry name" value="MPN"/>
</dbReference>
<organism evidence="7 8">
    <name type="scientific">endosymbiont of Riftia pachyptila</name>
    <name type="common">vent Ph05</name>
    <dbReference type="NCBI Taxonomy" id="1048808"/>
    <lineage>
        <taxon>Bacteria</taxon>
        <taxon>Pseudomonadati</taxon>
        <taxon>Pseudomonadota</taxon>
        <taxon>Gammaproteobacteria</taxon>
        <taxon>sulfur-oxidizing symbionts</taxon>
    </lineage>
</organism>
<dbReference type="InterPro" id="IPR025657">
    <property type="entry name" value="RadC_JAB"/>
</dbReference>
<protein>
    <submittedName>
        <fullName evidence="7">DNA repair protein RadC</fullName>
    </submittedName>
</protein>
<accession>G2DG71</accession>
<evidence type="ECO:0000256" key="3">
    <source>
        <dbReference type="ARBA" id="ARBA00022801"/>
    </source>
</evidence>
<evidence type="ECO:0000256" key="1">
    <source>
        <dbReference type="ARBA" id="ARBA00022670"/>
    </source>
</evidence>
<dbReference type="PROSITE" id="PS50249">
    <property type="entry name" value="MPN"/>
    <property type="match status" value="1"/>
</dbReference>
<reference evidence="7" key="1">
    <citation type="journal article" date="2011" name="ISME J.">
        <title>The endosymbionts of the deep-sea tubeworms Riftia pachyptila and Tevnia jerichonana share an identical physiology as revealed by proteogenomic analyses.</title>
        <authorList>
            <person name="Gardebrecht A."/>
            <person name="Markert S."/>
            <person name="Felbeck H."/>
            <person name="Thuermer A."/>
            <person name="Albrecht D."/>
            <person name="Wollherr A."/>
            <person name="Kabisch J."/>
            <person name="Lehmann R."/>
            <person name="Daniel R."/>
            <person name="Liesegang H."/>
            <person name="Hecker M."/>
            <person name="Sievert S.M."/>
            <person name="Schweder T."/>
        </authorList>
    </citation>
    <scope>NUCLEOTIDE SEQUENCE [LARGE SCALE GENOMIC DNA]</scope>
</reference>
<dbReference type="PROSITE" id="PS01302">
    <property type="entry name" value="UPF0758"/>
    <property type="match status" value="1"/>
</dbReference>
<dbReference type="PANTHER" id="PTHR30471:SF3">
    <property type="entry name" value="UPF0758 PROTEIN YEES-RELATED"/>
    <property type="match status" value="1"/>
</dbReference>
<sequence>MMQNVLPLTPDAGDRFAEIRPSELSETEQASLVRLALAVLQARHRPGEYLSNPDATRDYLRLLLGERRNEVFGTLFLDNRHRVLRVEELFQGTLDGASVHPRVVVQRALACNAGAVIFYHNHPSGLPEPSRADEALTRKLRDALSLIEVRVLDHIVVGCEGTVSFAERGLL</sequence>
<evidence type="ECO:0000313" key="7">
    <source>
        <dbReference type="EMBL" id="EGV50381.1"/>
    </source>
</evidence>
<proteinExistence type="predicted"/>
<dbReference type="CDD" id="cd08071">
    <property type="entry name" value="MPN_DUF2466"/>
    <property type="match status" value="1"/>
</dbReference>
<dbReference type="AlphaFoldDB" id="G2DG71"/>
<name>G2DG71_9GAMM</name>
<dbReference type="GO" id="GO:0008237">
    <property type="term" value="F:metallopeptidase activity"/>
    <property type="evidence" value="ECO:0007669"/>
    <property type="project" value="UniProtKB-KW"/>
</dbReference>
<evidence type="ECO:0000256" key="5">
    <source>
        <dbReference type="ARBA" id="ARBA00023049"/>
    </source>
</evidence>
<comment type="caution">
    <text evidence="7">The sequence shown here is derived from an EMBL/GenBank/DDBJ whole genome shotgun (WGS) entry which is preliminary data.</text>
</comment>
<dbReference type="GO" id="GO:0046872">
    <property type="term" value="F:metal ion binding"/>
    <property type="evidence" value="ECO:0007669"/>
    <property type="project" value="UniProtKB-KW"/>
</dbReference>
<evidence type="ECO:0000256" key="2">
    <source>
        <dbReference type="ARBA" id="ARBA00022723"/>
    </source>
</evidence>
<keyword evidence="3" id="KW-0378">Hydrolase</keyword>
<dbReference type="Proteomes" id="UP000004491">
    <property type="component" value="Unassembled WGS sequence"/>
</dbReference>
<keyword evidence="4" id="KW-0862">Zinc</keyword>
<keyword evidence="5" id="KW-0482">Metalloprotease</keyword>
<evidence type="ECO:0000313" key="8">
    <source>
        <dbReference type="Proteomes" id="UP000004491"/>
    </source>
</evidence>
<keyword evidence="1" id="KW-0645">Protease</keyword>
<gene>
    <name evidence="7" type="ORF">Rifp1Sym_dg00070</name>
</gene>
<dbReference type="InterPro" id="IPR020891">
    <property type="entry name" value="UPF0758_CS"/>
</dbReference>
<dbReference type="GO" id="GO:0006508">
    <property type="term" value="P:proteolysis"/>
    <property type="evidence" value="ECO:0007669"/>
    <property type="project" value="UniProtKB-KW"/>
</dbReference>
<evidence type="ECO:0000256" key="4">
    <source>
        <dbReference type="ARBA" id="ARBA00022833"/>
    </source>
</evidence>
<dbReference type="PANTHER" id="PTHR30471">
    <property type="entry name" value="DNA REPAIR PROTEIN RADC"/>
    <property type="match status" value="1"/>
</dbReference>
<dbReference type="PATRIC" id="fig|1048808.3.peg.2647"/>